<dbReference type="Proteomes" id="UP000187406">
    <property type="component" value="Unassembled WGS sequence"/>
</dbReference>
<dbReference type="EMBL" id="BDDD01000292">
    <property type="protein sequence ID" value="GAV63086.1"/>
    <property type="molecule type" value="Genomic_DNA"/>
</dbReference>
<organism evidence="1 2">
    <name type="scientific">Cephalotus follicularis</name>
    <name type="common">Albany pitcher plant</name>
    <dbReference type="NCBI Taxonomy" id="3775"/>
    <lineage>
        <taxon>Eukaryota</taxon>
        <taxon>Viridiplantae</taxon>
        <taxon>Streptophyta</taxon>
        <taxon>Embryophyta</taxon>
        <taxon>Tracheophyta</taxon>
        <taxon>Spermatophyta</taxon>
        <taxon>Magnoliopsida</taxon>
        <taxon>eudicotyledons</taxon>
        <taxon>Gunneridae</taxon>
        <taxon>Pentapetalae</taxon>
        <taxon>rosids</taxon>
        <taxon>fabids</taxon>
        <taxon>Oxalidales</taxon>
        <taxon>Cephalotaceae</taxon>
        <taxon>Cephalotus</taxon>
    </lineage>
</organism>
<protein>
    <submittedName>
        <fullName evidence="1">Uncharacterized protein</fullName>
    </submittedName>
</protein>
<sequence>SAIQDRGVSSTFSGNVGDVKLQAFVTNTTFIAGPTFTDLFLHQKAFLSDYNINKKIRVSLALTHLFRLDFSSRLFEKMRASTVGFAVEYHMFTEIFVIIFGQGGRHIRQQRYLQEFD</sequence>
<evidence type="ECO:0000313" key="2">
    <source>
        <dbReference type="Proteomes" id="UP000187406"/>
    </source>
</evidence>
<keyword evidence="2" id="KW-1185">Reference proteome</keyword>
<dbReference type="AlphaFoldDB" id="A0A1Q3B4V7"/>
<evidence type="ECO:0000313" key="1">
    <source>
        <dbReference type="EMBL" id="GAV63086.1"/>
    </source>
</evidence>
<comment type="caution">
    <text evidence="1">The sequence shown here is derived from an EMBL/GenBank/DDBJ whole genome shotgun (WGS) entry which is preliminary data.</text>
</comment>
<dbReference type="InParanoid" id="A0A1Q3B4V7"/>
<proteinExistence type="predicted"/>
<feature type="non-terminal residue" evidence="1">
    <location>
        <position position="1"/>
    </location>
</feature>
<accession>A0A1Q3B4V7</accession>
<gene>
    <name evidence="1" type="ORF">CFOL_v3_06608</name>
</gene>
<name>A0A1Q3B4V7_CEPFO</name>
<reference evidence="2" key="1">
    <citation type="submission" date="2016-04" db="EMBL/GenBank/DDBJ databases">
        <title>Cephalotus genome sequencing.</title>
        <authorList>
            <person name="Fukushima K."/>
            <person name="Hasebe M."/>
            <person name="Fang X."/>
        </authorList>
    </citation>
    <scope>NUCLEOTIDE SEQUENCE [LARGE SCALE GENOMIC DNA]</scope>
    <source>
        <strain evidence="2">cv. St1</strain>
    </source>
</reference>